<evidence type="ECO:0000313" key="2">
    <source>
        <dbReference type="EMBL" id="MCK7616075.1"/>
    </source>
</evidence>
<dbReference type="PANTHER" id="PTHR37031">
    <property type="entry name" value="METALLOPHOSPHATASE BINDING DOMAIN PROTEIN"/>
    <property type="match status" value="1"/>
</dbReference>
<reference evidence="2" key="1">
    <citation type="submission" date="2022-04" db="EMBL/GenBank/DDBJ databases">
        <title>Roseibium sp. CAU 1639 isolated from mud.</title>
        <authorList>
            <person name="Kim W."/>
        </authorList>
    </citation>
    <scope>NUCLEOTIDE SEQUENCE</scope>
    <source>
        <strain evidence="2">CAU 1639</strain>
    </source>
</reference>
<organism evidence="2 3">
    <name type="scientific">Roseibium sediminicola</name>
    <dbReference type="NCBI Taxonomy" id="2933272"/>
    <lineage>
        <taxon>Bacteria</taxon>
        <taxon>Pseudomonadati</taxon>
        <taxon>Pseudomonadota</taxon>
        <taxon>Alphaproteobacteria</taxon>
        <taxon>Hyphomicrobiales</taxon>
        <taxon>Stappiaceae</taxon>
        <taxon>Roseibium</taxon>
    </lineage>
</organism>
<dbReference type="EMBL" id="JALNMJ010000041">
    <property type="protein sequence ID" value="MCK7616075.1"/>
    <property type="molecule type" value="Genomic_DNA"/>
</dbReference>
<dbReference type="Gene3D" id="3.60.21.70">
    <property type="entry name" value="PhoD-like phosphatase"/>
    <property type="match status" value="1"/>
</dbReference>
<feature type="domain" description="PhoD-like phosphatase metallophosphatase" evidence="1">
    <location>
        <begin position="324"/>
        <end position="551"/>
    </location>
</feature>
<proteinExistence type="predicted"/>
<name>A0ABT0H4R2_9HYPH</name>
<dbReference type="InterPro" id="IPR018946">
    <property type="entry name" value="PhoD-like_MPP"/>
</dbReference>
<accession>A0ABT0H4R2</accession>
<evidence type="ECO:0000313" key="3">
    <source>
        <dbReference type="Proteomes" id="UP001431221"/>
    </source>
</evidence>
<gene>
    <name evidence="2" type="ORF">M0H32_28310</name>
</gene>
<dbReference type="Pfam" id="PF09423">
    <property type="entry name" value="PhoD"/>
    <property type="match status" value="1"/>
</dbReference>
<dbReference type="RefSeq" id="WP_248160039.1">
    <property type="nucleotide sequence ID" value="NZ_JALNMJ010000041.1"/>
</dbReference>
<dbReference type="InterPro" id="IPR038607">
    <property type="entry name" value="PhoD-like_sf"/>
</dbReference>
<keyword evidence="3" id="KW-1185">Reference proteome</keyword>
<comment type="caution">
    <text evidence="2">The sequence shown here is derived from an EMBL/GenBank/DDBJ whole genome shotgun (WGS) entry which is preliminary data.</text>
</comment>
<dbReference type="Proteomes" id="UP001431221">
    <property type="component" value="Unassembled WGS sequence"/>
</dbReference>
<protein>
    <submittedName>
        <fullName evidence="2">Alkaline phosphatase family protein</fullName>
    </submittedName>
</protein>
<sequence length="664" mass="73891">MPPESNLPAVLAGPILRRVTSERVAIWMAVRAPAKVKLELQPESESLSEYQLEPGTEALSCVSAGKHLHYLLIDVAPEEPLPAETWISYRLSLELEDEPEAGFQDHSVWAPDLCYPGEDRPGFMVPLSIKSLLHGSCRKAHSLARDGLVAADAHLKARLPGRETPGTNEEGWPSLLVMSGDQVYVDDVAGPMVQAIGDLCDRLGLRDEMLTGLETDLPASGHALHAVGDMLYRRDGLLPRIDQNATVFDVLFGGTAKPVFTSQHARNHLITLAEMLAMYLLVWSPALWRDMPVFRMPDGLTEDEQAMYAQETETLKGFVADLPAARRVMAHLPTAMIFDDHDVTDDWNLSLAWEQAAYGHPLAKRVIGNALVAYAINQGWGNRPSAFRAHLETPVRTALDAPGTDTHDEAIDTLLAFEEWDFQWPTDPPLIVLDTRTRRWRSERNAHYPSGLLDWEAATDLQGHLRGKDAVLLVSAAPIFGVKLIEAIQKFFTLIGKPLMVDAEYWMAHAGTAEAILNVFRHRNTPRHFVILSGDVHYSFVYDVELRHGQPDLDGSMENGPEIWQICSSGIKNTWPEKLIRSLDLGNRWAFAPRSPLNWFTKRRGMRVVPRKPVGTPHGQRILNASGIGLVELDDTGAPKRICQLTADGKVVPFERREGEARLD</sequence>
<evidence type="ECO:0000259" key="1">
    <source>
        <dbReference type="Pfam" id="PF09423"/>
    </source>
</evidence>
<dbReference type="PANTHER" id="PTHR37031:SF2">
    <property type="entry name" value="PHOD-LIKE PHOSPHATASE METALLOPHOSPHATASE DOMAIN-CONTAINING PROTEIN"/>
    <property type="match status" value="1"/>
</dbReference>